<keyword evidence="1" id="KW-0732">Signal</keyword>
<organism evidence="3 4">
    <name type="scientific">Subsaximicrobium wynnwilliamsii</name>
    <dbReference type="NCBI Taxonomy" id="291179"/>
    <lineage>
        <taxon>Bacteria</taxon>
        <taxon>Pseudomonadati</taxon>
        <taxon>Bacteroidota</taxon>
        <taxon>Flavobacteriia</taxon>
        <taxon>Flavobacteriales</taxon>
        <taxon>Flavobacteriaceae</taxon>
        <taxon>Subsaximicrobium</taxon>
    </lineage>
</organism>
<sequence length="235" mass="25512">MKKNLLIIFTVGLISSCSSSGVVVKAPIAPTDISIDLLALGDSYTVGESVCDSCSFPEQLKDSLLANITSDRPVNLRVIAKSGYTTTKLKNAIASAEIANSYDIATLMIGVNNQYQDKSLSIYKKEFSDLVQTAIRATKGDKDKVIVLSIPDYGFTPYGQNSGNAKTIFKELNVYNTIAENYCEAQGVTFLNITDITRQGIQNPDLVASDGLHPSKLAYARFVARMIPIVLQKLD</sequence>
<dbReference type="AlphaFoldDB" id="A0A5C6ZG12"/>
<dbReference type="Gene3D" id="3.40.50.1110">
    <property type="entry name" value="SGNH hydrolase"/>
    <property type="match status" value="1"/>
</dbReference>
<feature type="chain" id="PRO_5023124957" evidence="1">
    <location>
        <begin position="21"/>
        <end position="235"/>
    </location>
</feature>
<keyword evidence="3" id="KW-0378">Hydrolase</keyword>
<dbReference type="EMBL" id="VORO01000016">
    <property type="protein sequence ID" value="TXD88217.1"/>
    <property type="molecule type" value="Genomic_DNA"/>
</dbReference>
<dbReference type="Proteomes" id="UP000321578">
    <property type="component" value="Unassembled WGS sequence"/>
</dbReference>
<evidence type="ECO:0000313" key="4">
    <source>
        <dbReference type="Proteomes" id="UP000321578"/>
    </source>
</evidence>
<reference evidence="3 4" key="1">
    <citation type="submission" date="2019-08" db="EMBL/GenBank/DDBJ databases">
        <title>Genomes of Subsaximicrobium wynnwilliamsii strains.</title>
        <authorList>
            <person name="Bowman J.P."/>
        </authorList>
    </citation>
    <scope>NUCLEOTIDE SEQUENCE [LARGE SCALE GENOMIC DNA]</scope>
    <source>
        <strain evidence="3 4">2-80-2</strain>
    </source>
</reference>
<accession>A0A5C6ZG12</accession>
<evidence type="ECO:0000256" key="1">
    <source>
        <dbReference type="SAM" id="SignalP"/>
    </source>
</evidence>
<dbReference type="Pfam" id="PF13472">
    <property type="entry name" value="Lipase_GDSL_2"/>
    <property type="match status" value="1"/>
</dbReference>
<dbReference type="CDD" id="cd01832">
    <property type="entry name" value="SGNH_hydrolase_like_1"/>
    <property type="match status" value="1"/>
</dbReference>
<dbReference type="PROSITE" id="PS51257">
    <property type="entry name" value="PROKAR_LIPOPROTEIN"/>
    <property type="match status" value="1"/>
</dbReference>
<feature type="domain" description="SGNH hydrolase-type esterase" evidence="2">
    <location>
        <begin position="39"/>
        <end position="220"/>
    </location>
</feature>
<comment type="caution">
    <text evidence="3">The sequence shown here is derived from an EMBL/GenBank/DDBJ whole genome shotgun (WGS) entry which is preliminary data.</text>
</comment>
<proteinExistence type="predicted"/>
<gene>
    <name evidence="3" type="ORF">ESY86_14050</name>
</gene>
<dbReference type="RefSeq" id="WP_147087226.1">
    <property type="nucleotide sequence ID" value="NZ_VORM01000015.1"/>
</dbReference>
<dbReference type="GO" id="GO:0016788">
    <property type="term" value="F:hydrolase activity, acting on ester bonds"/>
    <property type="evidence" value="ECO:0007669"/>
    <property type="project" value="UniProtKB-ARBA"/>
</dbReference>
<keyword evidence="4" id="KW-1185">Reference proteome</keyword>
<dbReference type="InterPro" id="IPR013830">
    <property type="entry name" value="SGNH_hydro"/>
</dbReference>
<feature type="signal peptide" evidence="1">
    <location>
        <begin position="1"/>
        <end position="20"/>
    </location>
</feature>
<dbReference type="InterPro" id="IPR036514">
    <property type="entry name" value="SGNH_hydro_sf"/>
</dbReference>
<dbReference type="OrthoDB" id="158267at2"/>
<evidence type="ECO:0000259" key="2">
    <source>
        <dbReference type="Pfam" id="PF13472"/>
    </source>
</evidence>
<name>A0A5C6ZG12_9FLAO</name>
<dbReference type="SUPFAM" id="SSF52266">
    <property type="entry name" value="SGNH hydrolase"/>
    <property type="match status" value="1"/>
</dbReference>
<evidence type="ECO:0000313" key="3">
    <source>
        <dbReference type="EMBL" id="TXD88217.1"/>
    </source>
</evidence>
<protein>
    <submittedName>
        <fullName evidence="3">SGNH/GDSL hydrolase family protein</fullName>
    </submittedName>
</protein>